<dbReference type="Proteomes" id="UP000697107">
    <property type="component" value="Unassembled WGS sequence"/>
</dbReference>
<evidence type="ECO:0000313" key="6">
    <source>
        <dbReference type="Proteomes" id="UP000735874"/>
    </source>
</evidence>
<comment type="caution">
    <text evidence="1">The sequence shown here is derived from an EMBL/GenBank/DDBJ whole genome shotgun (WGS) entry which is preliminary data.</text>
</comment>
<dbReference type="EMBL" id="RCMI01000402">
    <property type="protein sequence ID" value="KAG2912829.1"/>
    <property type="molecule type" value="Genomic_DNA"/>
</dbReference>
<dbReference type="EMBL" id="RCMV01000384">
    <property type="protein sequence ID" value="KAG3218076.1"/>
    <property type="molecule type" value="Genomic_DNA"/>
</dbReference>
<proteinExistence type="predicted"/>
<dbReference type="Proteomes" id="UP000760860">
    <property type="component" value="Unassembled WGS sequence"/>
</dbReference>
<reference evidence="1" key="1">
    <citation type="submission" date="2018-10" db="EMBL/GenBank/DDBJ databases">
        <title>Effector identification in a new, highly contiguous assembly of the strawberry crown rot pathogen Phytophthora cactorum.</title>
        <authorList>
            <person name="Armitage A.D."/>
            <person name="Nellist C.F."/>
            <person name="Bates H."/>
            <person name="Vickerstaff R.J."/>
            <person name="Harrison R.J."/>
        </authorList>
    </citation>
    <scope>NUCLEOTIDE SEQUENCE</scope>
    <source>
        <strain evidence="1">15-7</strain>
        <strain evidence="3">4032</strain>
        <strain evidence="2">4040</strain>
        <strain evidence="4">P415</strain>
        <strain evidence="5">P421</strain>
    </source>
</reference>
<dbReference type="AlphaFoldDB" id="A0A8T0YXT0"/>
<dbReference type="Proteomes" id="UP000735874">
    <property type="component" value="Unassembled WGS sequence"/>
</dbReference>
<sequence length="77" mass="8241">MRQAKLTRSVLAGFCKKTTGKISQEIKVSNLDLGPRDLDDYCLSKFEVGIVGNENFDVGVNGSGFSGHSTLVGVTFS</sequence>
<dbReference type="EMBL" id="RCML01001446">
    <property type="protein sequence ID" value="KAG2962546.1"/>
    <property type="molecule type" value="Genomic_DNA"/>
</dbReference>
<evidence type="ECO:0000313" key="5">
    <source>
        <dbReference type="EMBL" id="KAG3218076.1"/>
    </source>
</evidence>
<name>A0A8T0YXT0_9STRA</name>
<accession>A0A8T0YXT0</accession>
<evidence type="ECO:0000313" key="3">
    <source>
        <dbReference type="EMBL" id="KAG2912829.1"/>
    </source>
</evidence>
<dbReference type="EMBL" id="RCMK01001730">
    <property type="protein sequence ID" value="KAG2889288.1"/>
    <property type="molecule type" value="Genomic_DNA"/>
</dbReference>
<organism evidence="1 6">
    <name type="scientific">Phytophthora cactorum</name>
    <dbReference type="NCBI Taxonomy" id="29920"/>
    <lineage>
        <taxon>Eukaryota</taxon>
        <taxon>Sar</taxon>
        <taxon>Stramenopiles</taxon>
        <taxon>Oomycota</taxon>
        <taxon>Peronosporomycetes</taxon>
        <taxon>Peronosporales</taxon>
        <taxon>Peronosporaceae</taxon>
        <taxon>Phytophthora</taxon>
    </lineage>
</organism>
<dbReference type="Proteomes" id="UP000774804">
    <property type="component" value="Unassembled WGS sequence"/>
</dbReference>
<gene>
    <name evidence="1" type="ORF">PC113_g13282</name>
    <name evidence="3" type="ORF">PC115_g12210</name>
    <name evidence="2" type="ORF">PC117_g24724</name>
    <name evidence="4" type="ORF">PC118_g21377</name>
    <name evidence="5" type="ORF">PC129_g11114</name>
</gene>
<evidence type="ECO:0000313" key="1">
    <source>
        <dbReference type="EMBL" id="KAG2854455.1"/>
    </source>
</evidence>
<dbReference type="Proteomes" id="UP000736787">
    <property type="component" value="Unassembled WGS sequence"/>
</dbReference>
<evidence type="ECO:0000313" key="2">
    <source>
        <dbReference type="EMBL" id="KAG2889288.1"/>
    </source>
</evidence>
<protein>
    <submittedName>
        <fullName evidence="1">Uncharacterized protein</fullName>
    </submittedName>
</protein>
<evidence type="ECO:0000313" key="4">
    <source>
        <dbReference type="EMBL" id="KAG2962546.1"/>
    </source>
</evidence>
<dbReference type="EMBL" id="RCMG01000425">
    <property type="protein sequence ID" value="KAG2854455.1"/>
    <property type="molecule type" value="Genomic_DNA"/>
</dbReference>